<reference evidence="2" key="2">
    <citation type="submission" date="2015-06" db="EMBL/GenBank/DDBJ databases">
        <title>Complete genome sequence of Spiroplasma eriocheiris TDA-040725-5 (DSM 21848).</title>
        <authorList>
            <person name="Lo W.-S."/>
            <person name="Kuo C.-H."/>
        </authorList>
    </citation>
    <scope>NUCLEOTIDE SEQUENCE [LARGE SCALE GENOMIC DNA]</scope>
    <source>
        <strain evidence="2">TDA-040725-5</strain>
    </source>
</reference>
<dbReference type="KEGG" id="seri:SERIO_v1c07880"/>
<name>A0A0H3XIP3_9MOLU</name>
<evidence type="ECO:0000313" key="2">
    <source>
        <dbReference type="Proteomes" id="UP000035661"/>
    </source>
</evidence>
<keyword evidence="2" id="KW-1185">Reference proteome</keyword>
<evidence type="ECO:0000313" key="1">
    <source>
        <dbReference type="EMBL" id="AKM54350.1"/>
    </source>
</evidence>
<accession>A0A0H3XIP3</accession>
<gene>
    <name evidence="1" type="ORF">SERIO_v1c07880</name>
</gene>
<dbReference type="EMBL" id="CP011856">
    <property type="protein sequence ID" value="AKM54350.1"/>
    <property type="molecule type" value="Genomic_DNA"/>
</dbReference>
<dbReference type="RefSeq" id="WP_047791561.1">
    <property type="nucleotide sequence ID" value="NZ_CP011856.1"/>
</dbReference>
<sequence>MNPISTNLLINEINRIFEEDITALNLSEIVGLNELLDISKHKRQPFGTYWAWEKVSAKIQKMLTIYQQLQINLGQLLFSELTNFIFKFSKYEGQLFLPSQFIRVKLN</sequence>
<proteinExistence type="predicted"/>
<reference evidence="1 2" key="1">
    <citation type="journal article" date="2015" name="Genome Biol. Evol.">
        <title>Found and Lost: The Fates of Horizontally Acquired Genes in Arthropod-Symbiotic Spiroplasma.</title>
        <authorList>
            <person name="Lo W.S."/>
            <person name="Gasparich G.E."/>
            <person name="Kuo C.H."/>
        </authorList>
    </citation>
    <scope>NUCLEOTIDE SEQUENCE [LARGE SCALE GENOMIC DNA]</scope>
    <source>
        <strain evidence="2">TDA-040725-5</strain>
    </source>
</reference>
<dbReference type="AlphaFoldDB" id="A0A0H3XIP3"/>
<protein>
    <submittedName>
        <fullName evidence="1">Uncharacterized protein</fullName>
    </submittedName>
</protein>
<dbReference type="Proteomes" id="UP000035661">
    <property type="component" value="Chromosome"/>
</dbReference>
<dbReference type="STRING" id="315358.SERIO_v1c07880"/>
<dbReference type="PATRIC" id="fig|743698.3.peg.793"/>
<organism evidence="1 2">
    <name type="scientific">Spiroplasma eriocheiris</name>
    <dbReference type="NCBI Taxonomy" id="315358"/>
    <lineage>
        <taxon>Bacteria</taxon>
        <taxon>Bacillati</taxon>
        <taxon>Mycoplasmatota</taxon>
        <taxon>Mollicutes</taxon>
        <taxon>Entomoplasmatales</taxon>
        <taxon>Spiroplasmataceae</taxon>
        <taxon>Spiroplasma</taxon>
    </lineage>
</organism>